<dbReference type="InterPro" id="IPR011990">
    <property type="entry name" value="TPR-like_helical_dom_sf"/>
</dbReference>
<proteinExistence type="predicted"/>
<dbReference type="Proteomes" id="UP000199403">
    <property type="component" value="Unassembled WGS sequence"/>
</dbReference>
<name>A0A1H6UCQ4_9BACT</name>
<feature type="signal peptide" evidence="2">
    <location>
        <begin position="1"/>
        <end position="23"/>
    </location>
</feature>
<dbReference type="Pfam" id="PF13174">
    <property type="entry name" value="TPR_6"/>
    <property type="match status" value="1"/>
</dbReference>
<keyword evidence="2" id="KW-0732">Signal</keyword>
<keyword evidence="4" id="KW-1185">Reference proteome</keyword>
<dbReference type="AlphaFoldDB" id="A0A1H6UCQ4"/>
<dbReference type="STRING" id="1416801.SAMN05192553_101770"/>
<dbReference type="InterPro" id="IPR019734">
    <property type="entry name" value="TPR_rpt"/>
</dbReference>
<reference evidence="4" key="1">
    <citation type="submission" date="2016-10" db="EMBL/GenBank/DDBJ databases">
        <authorList>
            <person name="Varghese N."/>
            <person name="Submissions S."/>
        </authorList>
    </citation>
    <scope>NUCLEOTIDE SEQUENCE [LARGE SCALE GENOMIC DNA]</scope>
    <source>
        <strain evidence="4">IBRC-M 10761</strain>
    </source>
</reference>
<keyword evidence="1" id="KW-0802">TPR repeat</keyword>
<accession>A0A1H6UCQ4</accession>
<evidence type="ECO:0000313" key="3">
    <source>
        <dbReference type="EMBL" id="SEI90129.1"/>
    </source>
</evidence>
<dbReference type="SUPFAM" id="SSF48452">
    <property type="entry name" value="TPR-like"/>
    <property type="match status" value="4"/>
</dbReference>
<evidence type="ECO:0000313" key="4">
    <source>
        <dbReference type="Proteomes" id="UP000199403"/>
    </source>
</evidence>
<dbReference type="Gene3D" id="1.25.40.10">
    <property type="entry name" value="Tetratricopeptide repeat domain"/>
    <property type="match status" value="8"/>
</dbReference>
<feature type="repeat" description="TPR" evidence="1">
    <location>
        <begin position="506"/>
        <end position="539"/>
    </location>
</feature>
<evidence type="ECO:0000256" key="1">
    <source>
        <dbReference type="PROSITE-ProRule" id="PRU00339"/>
    </source>
</evidence>
<dbReference type="EMBL" id="FNZH01000001">
    <property type="protein sequence ID" value="SEI90129.1"/>
    <property type="molecule type" value="Genomic_DNA"/>
</dbReference>
<dbReference type="OrthoDB" id="9814448at2"/>
<dbReference type="PANTHER" id="PTHR12558">
    <property type="entry name" value="CELL DIVISION CYCLE 16,23,27"/>
    <property type="match status" value="1"/>
</dbReference>
<sequence length="1004" mass="114802">MKRKRIGLLAVYLVLGVQLLASGQATLHQQEVEPAFQDALDLFYKDQFAASREAFEQLRLHELSREKSIEVHYYQGLSSLRGDFPEGTSSLEAFVLDYPEEPLAHEAAWVLGNHYFTGRNYREAIENFGRLRGIPLSQERHPELLFKTGYSFFQLKNYSQAQNYFERAKRYKSPFLASAYYYAGFSAFQQKDFETAVTNFKEAEKSREFSLKVPYMLTALYYQQGDLPQVIAYAAPIIDKAGLEKREQVHLLLAEAYYADNAYEQAAYHYQSFVSAKKGALSRDQQYKAGVAHYEISQFQIASNFFKEVALLSDALGQVSSYFLGHAYIQLENLPFAANSFSAAYKMAFNPEIKEEALFNYAKVNLEMGKFQEAVTALDQYLNDYPRGTRFAQAEDLLSDALINTNNYLRAIQHMERMQQPSARIREAYQKVTFYQAMAYFRDNNPSGTLQLLDKSLRYPEDKSLQVLAQFWKGEANAVANKPEAAIQAYERVLAMNPPSSDPALIKTHYGLGYAYFNQGNYDKAERQFKAYTDKLRNNREREKEQYHDALLRLGDVYYIQKKFDAAATTFQRAIKESSPYSDYAYFRGGVVANFQNRNLEAIRLLDQVANRFPNSLYLEDALFQKAQIHMEDLNYRQGREVFSTLIAQKPNSPFIPFALEGRAVANYSLKEYDQAIADYKKILDDYPNASNGETALVGLQESLSLQGRPEEFSTYLSEYRKSNPSSSNLENVEFEAAKSLVFNQSYEQAIRSLESFLRNYPNSSQVPEASYYLADAHYRQGSTDKALERYYQLENTSDINLKTRVFQKIAIIEFERENYAKAIPYFEFTAENARSVAEEYDAYSGLMTATFEIGNFPEAVSWADKIVALGNITVDAVPRALLIKGKSLESNGNPTEAAAAYRQLVENYTSEQGAEALYRLAWIRNQAGEHEASNELIFSYSQPFASYERWYGMQFVLLAKNYIAMDETFQAKATLESIVENSSVPEVVNEAEELLQTINTTTE</sequence>
<protein>
    <submittedName>
        <fullName evidence="3">Outer membrane protein assembly factor BamD, BamD/ComL family</fullName>
    </submittedName>
</protein>
<dbReference type="SMART" id="SM00028">
    <property type="entry name" value="TPR"/>
    <property type="match status" value="10"/>
</dbReference>
<evidence type="ECO:0000256" key="2">
    <source>
        <dbReference type="SAM" id="SignalP"/>
    </source>
</evidence>
<dbReference type="PANTHER" id="PTHR12558:SF47">
    <property type="entry name" value="LIPOPOLYSACCHARIDE ASSEMBLY PROTEIN B"/>
    <property type="match status" value="1"/>
</dbReference>
<gene>
    <name evidence="3" type="ORF">SAMN05192553_101770</name>
</gene>
<feature type="repeat" description="TPR" evidence="1">
    <location>
        <begin position="142"/>
        <end position="175"/>
    </location>
</feature>
<dbReference type="Pfam" id="PF13432">
    <property type="entry name" value="TPR_16"/>
    <property type="match status" value="6"/>
</dbReference>
<feature type="chain" id="PRO_5011794445" evidence="2">
    <location>
        <begin position="24"/>
        <end position="1004"/>
    </location>
</feature>
<organism evidence="3 4">
    <name type="scientific">Cyclobacterium xiamenense</name>
    <dbReference type="NCBI Taxonomy" id="1297121"/>
    <lineage>
        <taxon>Bacteria</taxon>
        <taxon>Pseudomonadati</taxon>
        <taxon>Bacteroidota</taxon>
        <taxon>Cytophagia</taxon>
        <taxon>Cytophagales</taxon>
        <taxon>Cyclobacteriaceae</taxon>
        <taxon>Cyclobacterium</taxon>
    </lineage>
</organism>
<dbReference type="PROSITE" id="PS50005">
    <property type="entry name" value="TPR"/>
    <property type="match status" value="3"/>
</dbReference>
<feature type="repeat" description="TPR" evidence="1">
    <location>
        <begin position="548"/>
        <end position="581"/>
    </location>
</feature>